<evidence type="ECO:0000313" key="1">
    <source>
        <dbReference type="EMBL" id="CAG8540433.1"/>
    </source>
</evidence>
<sequence>YFKSFEDMSLIIKILNVITYLCFLSTNLYSGLGPQKDKSPYSDTRPTYITPAAFTFGVWGLIHLLLGCFVIYQFFTPVDEVVSEGIHWHFISISLWNTAWIALWVNDLFILSWVAIVITGCQVSHVYWILKKKYPPHSLGDKLSIHLPFSLYHAWIAFVFLLSTFATFTTEKLPDQEPSLFIKVLVFLGSFFLGMHAIFYAEQIGGDVPGSIVIAWSLFGIAAGQEDPFIHWSAIVIGTISTLYILKPFVLKYFINRSGERERERERESLLHP</sequence>
<protein>
    <submittedName>
        <fullName evidence="1">36157_t:CDS:1</fullName>
    </submittedName>
</protein>
<comment type="caution">
    <text evidence="1">The sequence shown here is derived from an EMBL/GenBank/DDBJ whole genome shotgun (WGS) entry which is preliminary data.</text>
</comment>
<keyword evidence="2" id="KW-1185">Reference proteome</keyword>
<proteinExistence type="predicted"/>
<accession>A0ACA9LN32</accession>
<reference evidence="1" key="1">
    <citation type="submission" date="2021-06" db="EMBL/GenBank/DDBJ databases">
        <authorList>
            <person name="Kallberg Y."/>
            <person name="Tangrot J."/>
            <person name="Rosling A."/>
        </authorList>
    </citation>
    <scope>NUCLEOTIDE SEQUENCE</scope>
    <source>
        <strain evidence="1">MA461A</strain>
    </source>
</reference>
<name>A0ACA9LN32_9GLOM</name>
<dbReference type="Proteomes" id="UP000789920">
    <property type="component" value="Unassembled WGS sequence"/>
</dbReference>
<organism evidence="1 2">
    <name type="scientific">Racocetra persica</name>
    <dbReference type="NCBI Taxonomy" id="160502"/>
    <lineage>
        <taxon>Eukaryota</taxon>
        <taxon>Fungi</taxon>
        <taxon>Fungi incertae sedis</taxon>
        <taxon>Mucoromycota</taxon>
        <taxon>Glomeromycotina</taxon>
        <taxon>Glomeromycetes</taxon>
        <taxon>Diversisporales</taxon>
        <taxon>Gigasporaceae</taxon>
        <taxon>Racocetra</taxon>
    </lineage>
</organism>
<evidence type="ECO:0000313" key="2">
    <source>
        <dbReference type="Proteomes" id="UP000789920"/>
    </source>
</evidence>
<feature type="non-terminal residue" evidence="1">
    <location>
        <position position="1"/>
    </location>
</feature>
<dbReference type="EMBL" id="CAJVQC010004430">
    <property type="protein sequence ID" value="CAG8540433.1"/>
    <property type="molecule type" value="Genomic_DNA"/>
</dbReference>
<gene>
    <name evidence="1" type="ORF">RPERSI_LOCUS3528</name>
</gene>